<evidence type="ECO:0000256" key="2">
    <source>
        <dbReference type="ARBA" id="ARBA00022618"/>
    </source>
</evidence>
<evidence type="ECO:0000256" key="5">
    <source>
        <dbReference type="ARBA" id="ARBA00023204"/>
    </source>
</evidence>
<protein>
    <recommendedName>
        <fullName evidence="11">Sister chromatid cohesion protein PDS5 homolog A</fullName>
    </recommendedName>
</protein>
<dbReference type="PANTHER" id="PTHR12663:SF50">
    <property type="entry name" value="SISTER CHROMATID COHESION PROTEIN PDS5 HOMOLOG B"/>
    <property type="match status" value="1"/>
</dbReference>
<dbReference type="Proteomes" id="UP001279734">
    <property type="component" value="Unassembled WGS sequence"/>
</dbReference>
<evidence type="ECO:0000256" key="8">
    <source>
        <dbReference type="SAM" id="MobiDB-lite"/>
    </source>
</evidence>
<dbReference type="GO" id="GO:0006281">
    <property type="term" value="P:DNA repair"/>
    <property type="evidence" value="ECO:0007669"/>
    <property type="project" value="UniProtKB-KW"/>
</dbReference>
<dbReference type="GO" id="GO:0007064">
    <property type="term" value="P:mitotic sister chromatid cohesion"/>
    <property type="evidence" value="ECO:0007669"/>
    <property type="project" value="InterPro"/>
</dbReference>
<name>A0AAD3SUN5_NEPGR</name>
<dbReference type="InterPro" id="IPR011989">
    <property type="entry name" value="ARM-like"/>
</dbReference>
<evidence type="ECO:0000256" key="7">
    <source>
        <dbReference type="ARBA" id="ARBA00023306"/>
    </source>
</evidence>
<evidence type="ECO:0000313" key="10">
    <source>
        <dbReference type="Proteomes" id="UP001279734"/>
    </source>
</evidence>
<evidence type="ECO:0000256" key="1">
    <source>
        <dbReference type="ARBA" id="ARBA00004123"/>
    </source>
</evidence>
<feature type="region of interest" description="Disordered" evidence="8">
    <location>
        <begin position="1202"/>
        <end position="1223"/>
    </location>
</feature>
<dbReference type="InterPro" id="IPR039776">
    <property type="entry name" value="Pds5"/>
</dbReference>
<dbReference type="GO" id="GO:0005634">
    <property type="term" value="C:nucleus"/>
    <property type="evidence" value="ECO:0007669"/>
    <property type="project" value="UniProtKB-SubCell"/>
</dbReference>
<dbReference type="GO" id="GO:0035825">
    <property type="term" value="P:homologous recombination"/>
    <property type="evidence" value="ECO:0007669"/>
    <property type="project" value="UniProtKB-ARBA"/>
</dbReference>
<dbReference type="GO" id="GO:0000785">
    <property type="term" value="C:chromatin"/>
    <property type="evidence" value="ECO:0007669"/>
    <property type="project" value="TreeGrafter"/>
</dbReference>
<keyword evidence="3" id="KW-0227">DNA damage</keyword>
<comment type="subcellular location">
    <subcellularLocation>
        <location evidence="1">Nucleus</location>
    </subcellularLocation>
</comment>
<evidence type="ECO:0000256" key="6">
    <source>
        <dbReference type="ARBA" id="ARBA00023242"/>
    </source>
</evidence>
<dbReference type="SUPFAM" id="SSF48371">
    <property type="entry name" value="ARM repeat"/>
    <property type="match status" value="1"/>
</dbReference>
<proteinExistence type="predicted"/>
<evidence type="ECO:0008006" key="11">
    <source>
        <dbReference type="Google" id="ProtNLM"/>
    </source>
</evidence>
<comment type="caution">
    <text evidence="9">The sequence shown here is derived from an EMBL/GenBank/DDBJ whole genome shotgun (WGS) entry which is preliminary data.</text>
</comment>
<dbReference type="Gene3D" id="1.25.10.10">
    <property type="entry name" value="Leucine-rich Repeat Variant"/>
    <property type="match status" value="1"/>
</dbReference>
<keyword evidence="6" id="KW-0539">Nucleus</keyword>
<dbReference type="CDD" id="cd19953">
    <property type="entry name" value="PDS5"/>
    <property type="match status" value="1"/>
</dbReference>
<keyword evidence="5" id="KW-0234">DNA repair</keyword>
<dbReference type="PANTHER" id="PTHR12663">
    <property type="entry name" value="ANDROGEN INDUCED INHIBITOR OF PROLIFERATION AS3 / PDS5-RELATED"/>
    <property type="match status" value="1"/>
</dbReference>
<organism evidence="9 10">
    <name type="scientific">Nepenthes gracilis</name>
    <name type="common">Slender pitcher plant</name>
    <dbReference type="NCBI Taxonomy" id="150966"/>
    <lineage>
        <taxon>Eukaryota</taxon>
        <taxon>Viridiplantae</taxon>
        <taxon>Streptophyta</taxon>
        <taxon>Embryophyta</taxon>
        <taxon>Tracheophyta</taxon>
        <taxon>Spermatophyta</taxon>
        <taxon>Magnoliopsida</taxon>
        <taxon>eudicotyledons</taxon>
        <taxon>Gunneridae</taxon>
        <taxon>Pentapetalae</taxon>
        <taxon>Caryophyllales</taxon>
        <taxon>Nepenthaceae</taxon>
        <taxon>Nepenthes</taxon>
    </lineage>
</organism>
<dbReference type="InterPro" id="IPR016024">
    <property type="entry name" value="ARM-type_fold"/>
</dbReference>
<sequence>MAARPEIIVADIGRKLAQQTRISKDFIVKSLRQAASALSDLDQLSSLKPAIWPLIESLVKHGLLKHKDKDVRLLVAICFSEILRVLAPDPSLSDNVFREVFELFVSMFMELADVTSPYFSKRVKILETVAALECCQGMLDIGSGDLILDMFHTFFSVVRDEHPRSLLSGMLSIMTLILKEGIDQRLLEVILQNLRNKGEGPPPASYSLAVDLIQTCEGQVKPAICGFLTSCILARDSLQNEIQQSYHEIIFELFQCAPQMLLAIIPSITQELLVDEVDVRIKSVNLIGKLLVLLKDHYAQEHHHLFVELMKRFSDKVAEVRISVMRCAKVCYLANPSATESHEILSSLEDRLLDIDCSVRMEAVSVLCDIARTSLKNFPAEIVVQMTERLRDKMTSVRKEALKKLLEIYHHYCSKCFEDQMTLNENFEQIPCKILMLCYDNNLKEFRLQNLELFLSEDMFPNALPVEERTRHWIFLYSLFTPAHVKAFNSILCQKGRFQTEMRGYLSLRKEEKENVSEKVIGRIKVAFKRMSSAFPDPIKTEELFDKLSHIKESSIFDGLMQLLDEAAFGIAVTVREIFLKKVGDKHPCFKFLEALSAKCINNIFGSEHVHHIVGYISSSRCRDHPLEASSVDLLLVVINNFPSLLRGSENQFKMLILENDFPFSKQLIQILAKAAPFISLTVSDIYPSLERWCLKGNRAQRKPAISAIADFKCSSKQLAFVDLCQKLVESLHKGRNVPTVLKSLGCIAHHSVLAFQSQEEEIISYIKEKIFEEQLPDDPVSLYENTGYSVSFNCRMKIYGLKTLVKGFLENEGAHGRLKINNLLDILIKMLQNGEFTDDSMRCESDKAHIRLAAAKSVLQLSGRWDLHIPPQMFLSTVMMAKDSLSFIRRLFIDKIHKLLKKHMIPIRYACAFSLALSDCLKDLQNASFNYLIEFIKNYSRAVRIKQTSLDQGRAMLNYPAYVVVFLLHVLAHDPGFPPENCQDREVYVQFFRPFASVLHALVNAEFVDGDIDLIKTTFLYLRSIFRAVKLAEDAVDSQKTPKLHVLADIGISVLNAMKHDGVSLALSPVLVLLPSSLYRNSLTNTFEEAKYCPIGIVFDENFVGALTEKFQSEIGQPATTVVQCGQKDGLRSNIINKKIVDSAMSKQSGSLMNELGMQKDRKKMETTVGPKISADERHKSAYSPCSPVLRLQDDRSTIEELETDGSGNPRTVPRKEPPVFDSLNSELSGIESETLTQELVERKRKVNSYYPETDFIRTKITTSGSSKGSAASFSQQCDHGDHSLDSCNETVIPLADAAVRKQAASLIKGKVLLDRTNSLRGKGLTDFCQQRKRNRGKGIEDSGNISASQAFAENNNGTLIRTRRQKA</sequence>
<evidence type="ECO:0000256" key="3">
    <source>
        <dbReference type="ARBA" id="ARBA00022763"/>
    </source>
</evidence>
<accession>A0AAD3SUN5</accession>
<reference evidence="9" key="1">
    <citation type="submission" date="2023-05" db="EMBL/GenBank/DDBJ databases">
        <title>Nepenthes gracilis genome sequencing.</title>
        <authorList>
            <person name="Fukushima K."/>
        </authorList>
    </citation>
    <scope>NUCLEOTIDE SEQUENCE</scope>
    <source>
        <strain evidence="9">SING2019-196</strain>
    </source>
</reference>
<keyword evidence="7" id="KW-0131">Cell cycle</keyword>
<evidence type="ECO:0000256" key="4">
    <source>
        <dbReference type="ARBA" id="ARBA00022776"/>
    </source>
</evidence>
<evidence type="ECO:0000313" key="9">
    <source>
        <dbReference type="EMBL" id="GMH17169.1"/>
    </source>
</evidence>
<dbReference type="Pfam" id="PF20168">
    <property type="entry name" value="PDS5"/>
    <property type="match status" value="1"/>
</dbReference>
<keyword evidence="2" id="KW-0132">Cell division</keyword>
<keyword evidence="4" id="KW-0498">Mitosis</keyword>
<gene>
    <name evidence="9" type="ORF">Nepgr_019010</name>
</gene>
<keyword evidence="10" id="KW-1185">Reference proteome</keyword>
<dbReference type="GO" id="GO:0051301">
    <property type="term" value="P:cell division"/>
    <property type="evidence" value="ECO:0007669"/>
    <property type="project" value="UniProtKB-KW"/>
</dbReference>
<dbReference type="EMBL" id="BSYO01000017">
    <property type="protein sequence ID" value="GMH17169.1"/>
    <property type="molecule type" value="Genomic_DNA"/>
</dbReference>